<evidence type="ECO:0000256" key="2">
    <source>
        <dbReference type="SAM" id="SignalP"/>
    </source>
</evidence>
<feature type="region of interest" description="Disordered" evidence="1">
    <location>
        <begin position="42"/>
        <end position="69"/>
    </location>
</feature>
<evidence type="ECO:0000313" key="3">
    <source>
        <dbReference type="EMBL" id="JAD98174.1"/>
    </source>
</evidence>
<dbReference type="EMBL" id="GBRH01199721">
    <property type="protein sequence ID" value="JAD98174.1"/>
    <property type="molecule type" value="Transcribed_RNA"/>
</dbReference>
<feature type="signal peptide" evidence="2">
    <location>
        <begin position="1"/>
        <end position="36"/>
    </location>
</feature>
<proteinExistence type="predicted"/>
<protein>
    <recommendedName>
        <fullName evidence="4">Secreted protein</fullName>
    </recommendedName>
</protein>
<dbReference type="AlphaFoldDB" id="A0A0A9EBT2"/>
<evidence type="ECO:0000256" key="1">
    <source>
        <dbReference type="SAM" id="MobiDB-lite"/>
    </source>
</evidence>
<evidence type="ECO:0008006" key="4">
    <source>
        <dbReference type="Google" id="ProtNLM"/>
    </source>
</evidence>
<keyword evidence="2" id="KW-0732">Signal</keyword>
<reference evidence="3" key="2">
    <citation type="journal article" date="2015" name="Data Brief">
        <title>Shoot transcriptome of the giant reed, Arundo donax.</title>
        <authorList>
            <person name="Barrero R.A."/>
            <person name="Guerrero F.D."/>
            <person name="Moolhuijzen P."/>
            <person name="Goolsby J.A."/>
            <person name="Tidwell J."/>
            <person name="Bellgard S.E."/>
            <person name="Bellgard M.I."/>
        </authorList>
    </citation>
    <scope>NUCLEOTIDE SEQUENCE</scope>
    <source>
        <tissue evidence="3">Shoot tissue taken approximately 20 cm above the soil surface</tissue>
    </source>
</reference>
<reference evidence="3" key="1">
    <citation type="submission" date="2014-09" db="EMBL/GenBank/DDBJ databases">
        <authorList>
            <person name="Magalhaes I.L.F."/>
            <person name="Oliveira U."/>
            <person name="Santos F.R."/>
            <person name="Vidigal T.H.D.A."/>
            <person name="Brescovit A.D."/>
            <person name="Santos A.J."/>
        </authorList>
    </citation>
    <scope>NUCLEOTIDE SEQUENCE</scope>
    <source>
        <tissue evidence="3">Shoot tissue taken approximately 20 cm above the soil surface</tissue>
    </source>
</reference>
<feature type="chain" id="PRO_5002045323" description="Secreted protein" evidence="2">
    <location>
        <begin position="37"/>
        <end position="69"/>
    </location>
</feature>
<organism evidence="3">
    <name type="scientific">Arundo donax</name>
    <name type="common">Giant reed</name>
    <name type="synonym">Donax arundinaceus</name>
    <dbReference type="NCBI Taxonomy" id="35708"/>
    <lineage>
        <taxon>Eukaryota</taxon>
        <taxon>Viridiplantae</taxon>
        <taxon>Streptophyta</taxon>
        <taxon>Embryophyta</taxon>
        <taxon>Tracheophyta</taxon>
        <taxon>Spermatophyta</taxon>
        <taxon>Magnoliopsida</taxon>
        <taxon>Liliopsida</taxon>
        <taxon>Poales</taxon>
        <taxon>Poaceae</taxon>
        <taxon>PACMAD clade</taxon>
        <taxon>Arundinoideae</taxon>
        <taxon>Arundineae</taxon>
        <taxon>Arundo</taxon>
    </lineage>
</organism>
<sequence>MLQHGVPVVVGTGVLRGCSCWCLQLLAVRVVVVVSCFGGERREDEQRVPLRWTHGQASREEEGGSMDRG</sequence>
<feature type="compositionally biased region" description="Basic and acidic residues" evidence="1">
    <location>
        <begin position="57"/>
        <end position="69"/>
    </location>
</feature>
<name>A0A0A9EBT2_ARUDO</name>
<accession>A0A0A9EBT2</accession>